<reference evidence="1 2" key="1">
    <citation type="journal article" date="2015" name="Genome Biol. Evol.">
        <title>Comparative Genomics of a Bacterivorous Green Alga Reveals Evolutionary Causalities and Consequences of Phago-Mixotrophic Mode of Nutrition.</title>
        <authorList>
            <person name="Burns J.A."/>
            <person name="Paasch A."/>
            <person name="Narechania A."/>
            <person name="Kim E."/>
        </authorList>
    </citation>
    <scope>NUCLEOTIDE SEQUENCE [LARGE SCALE GENOMIC DNA]</scope>
    <source>
        <strain evidence="1 2">PLY_AMNH</strain>
    </source>
</reference>
<keyword evidence="2" id="KW-1185">Reference proteome</keyword>
<comment type="caution">
    <text evidence="1">The sequence shown here is derived from an EMBL/GenBank/DDBJ whole genome shotgun (WGS) entry which is preliminary data.</text>
</comment>
<organism evidence="1 2">
    <name type="scientific">Cymbomonas tetramitiformis</name>
    <dbReference type="NCBI Taxonomy" id="36881"/>
    <lineage>
        <taxon>Eukaryota</taxon>
        <taxon>Viridiplantae</taxon>
        <taxon>Chlorophyta</taxon>
        <taxon>Pyramimonadophyceae</taxon>
        <taxon>Pyramimonadales</taxon>
        <taxon>Pyramimonadaceae</taxon>
        <taxon>Cymbomonas</taxon>
    </lineage>
</organism>
<sequence>MKSSIPQMPCQHAHLAAKSALRYPSSLRSSKIANSALAGSKGKRLKVVFAQGTSDEEAPKGPGLLKKLGVELGPIGLSLQGSEKKKKNAEEPRKKSLEKLAEDAGISLGPIALSLGESMDSGAKESGADVEPQASMSEATVADWEAEHLDTEGAISLWMEDDFNAPSRLPGGRTFDGRENVTWSGKEESDADVPVHQVTVRYDFASPPPVTSRTGRATPPKLRDVVWAVLFTIHYFRTACGKTIAI</sequence>
<proteinExistence type="predicted"/>
<gene>
    <name evidence="1" type="ORF">CYMTET_50116</name>
</gene>
<accession>A0AAE0BQ47</accession>
<protein>
    <submittedName>
        <fullName evidence="1">Ferredoxin-1, chloroplastic</fullName>
    </submittedName>
</protein>
<dbReference type="EMBL" id="LGRX02033763">
    <property type="protein sequence ID" value="KAK3240000.1"/>
    <property type="molecule type" value="Genomic_DNA"/>
</dbReference>
<dbReference type="Proteomes" id="UP001190700">
    <property type="component" value="Unassembled WGS sequence"/>
</dbReference>
<evidence type="ECO:0000313" key="2">
    <source>
        <dbReference type="Proteomes" id="UP001190700"/>
    </source>
</evidence>
<name>A0AAE0BQ47_9CHLO</name>
<evidence type="ECO:0000313" key="1">
    <source>
        <dbReference type="EMBL" id="KAK3240000.1"/>
    </source>
</evidence>
<dbReference type="AlphaFoldDB" id="A0AAE0BQ47"/>